<keyword evidence="2" id="KW-1185">Reference proteome</keyword>
<dbReference type="AlphaFoldDB" id="A0A8A7KIA3"/>
<dbReference type="EMBL" id="CP046640">
    <property type="protein sequence ID" value="QTL97864.1"/>
    <property type="molecule type" value="Genomic_DNA"/>
</dbReference>
<organism evidence="1 2">
    <name type="scientific">Iocasia fonsfrigidae</name>
    <dbReference type="NCBI Taxonomy" id="2682810"/>
    <lineage>
        <taxon>Bacteria</taxon>
        <taxon>Bacillati</taxon>
        <taxon>Bacillota</taxon>
        <taxon>Clostridia</taxon>
        <taxon>Halanaerobiales</taxon>
        <taxon>Halanaerobiaceae</taxon>
        <taxon>Iocasia</taxon>
    </lineage>
</organism>
<sequence length="74" mass="8793">MSNVDKRNKLDEQIFSYRTTKDGKIFIYWYDKQVKILKGKQASKLLLKISRADKKEKQLLLAKITENFKKGNEK</sequence>
<proteinExistence type="predicted"/>
<accession>A0A8A7KIA3</accession>
<evidence type="ECO:0000313" key="1">
    <source>
        <dbReference type="EMBL" id="QTL97864.1"/>
    </source>
</evidence>
<dbReference type="KEGG" id="ifn:GM661_07630"/>
<reference evidence="1" key="1">
    <citation type="submission" date="2019-12" db="EMBL/GenBank/DDBJ databases">
        <authorList>
            <person name="zhang j."/>
            <person name="sun C.M."/>
        </authorList>
    </citation>
    <scope>NUCLEOTIDE SEQUENCE</scope>
    <source>
        <strain evidence="1">NS-1</strain>
    </source>
</reference>
<name>A0A8A7KIA3_9FIRM</name>
<gene>
    <name evidence="1" type="ORF">GM661_07630</name>
</gene>
<dbReference type="RefSeq" id="WP_230869470.1">
    <property type="nucleotide sequence ID" value="NZ_CP046640.1"/>
</dbReference>
<evidence type="ECO:0000313" key="2">
    <source>
        <dbReference type="Proteomes" id="UP000665020"/>
    </source>
</evidence>
<protein>
    <submittedName>
        <fullName evidence="1">Uncharacterized protein</fullName>
    </submittedName>
</protein>
<dbReference type="Proteomes" id="UP000665020">
    <property type="component" value="Chromosome"/>
</dbReference>